<feature type="compositionally biased region" description="Basic and acidic residues" evidence="1">
    <location>
        <begin position="9"/>
        <end position="20"/>
    </location>
</feature>
<organism evidence="2">
    <name type="scientific">Cacopsylla melanoneura</name>
    <dbReference type="NCBI Taxonomy" id="428564"/>
    <lineage>
        <taxon>Eukaryota</taxon>
        <taxon>Metazoa</taxon>
        <taxon>Ecdysozoa</taxon>
        <taxon>Arthropoda</taxon>
        <taxon>Hexapoda</taxon>
        <taxon>Insecta</taxon>
        <taxon>Pterygota</taxon>
        <taxon>Neoptera</taxon>
        <taxon>Paraneoptera</taxon>
        <taxon>Hemiptera</taxon>
        <taxon>Sternorrhyncha</taxon>
        <taxon>Psylloidea</taxon>
        <taxon>Psyllidae</taxon>
        <taxon>Psyllinae</taxon>
        <taxon>Cacopsylla</taxon>
    </lineage>
</organism>
<evidence type="ECO:0000313" key="2">
    <source>
        <dbReference type="EMBL" id="CAG6744489.1"/>
    </source>
</evidence>
<name>A0A8D8ZCL0_9HEMI</name>
<dbReference type="EMBL" id="HBUF01468282">
    <property type="protein sequence ID" value="CAG6744489.1"/>
    <property type="molecule type" value="Transcribed_RNA"/>
</dbReference>
<dbReference type="AlphaFoldDB" id="A0A8D8ZCL0"/>
<feature type="region of interest" description="Disordered" evidence="1">
    <location>
        <begin position="1"/>
        <end position="38"/>
    </location>
</feature>
<accession>A0A8D8ZCL0</accession>
<protein>
    <submittedName>
        <fullName evidence="2">Uncharacterized protein</fullName>
    </submittedName>
</protein>
<proteinExistence type="predicted"/>
<sequence>MGNTQIARKKGEREIGESDKKRRGMKYGRREEKSKRMGNYQVPSKYNFRQSYPIYKFPPLFYFFEMETLIHNEPLFSLLSSLYLFQMHPMRGYRGGGKCPPQFY</sequence>
<reference evidence="2" key="1">
    <citation type="submission" date="2021-05" db="EMBL/GenBank/DDBJ databases">
        <authorList>
            <person name="Alioto T."/>
            <person name="Alioto T."/>
            <person name="Gomez Garrido J."/>
        </authorList>
    </citation>
    <scope>NUCLEOTIDE SEQUENCE</scope>
</reference>
<evidence type="ECO:0000256" key="1">
    <source>
        <dbReference type="SAM" id="MobiDB-lite"/>
    </source>
</evidence>